<dbReference type="InterPro" id="IPR036866">
    <property type="entry name" value="RibonucZ/Hydroxyglut_hydro"/>
</dbReference>
<dbReference type="Pfam" id="PF00753">
    <property type="entry name" value="Lactamase_B"/>
    <property type="match status" value="1"/>
</dbReference>
<dbReference type="Gene3D" id="3.60.15.10">
    <property type="entry name" value="Ribonuclease Z/Hydroxyacylglutathione hydrolase-like"/>
    <property type="match status" value="1"/>
</dbReference>
<dbReference type="RefSeq" id="WP_163733320.1">
    <property type="nucleotide sequence ID" value="NZ_JAAGOA010000002.1"/>
</dbReference>
<dbReference type="AlphaFoldDB" id="A0A6L9S426"/>
<evidence type="ECO:0000313" key="3">
    <source>
        <dbReference type="Proteomes" id="UP000475214"/>
    </source>
</evidence>
<protein>
    <submittedName>
        <fullName evidence="2">MBL fold metallo-hydrolase</fullName>
    </submittedName>
</protein>
<reference evidence="2 3" key="1">
    <citation type="submission" date="2020-02" db="EMBL/GenBank/DDBJ databases">
        <authorList>
            <person name="Li X.-J."/>
            <person name="Han X.-M."/>
        </authorList>
    </citation>
    <scope>NUCLEOTIDE SEQUENCE [LARGE SCALE GENOMIC DNA]</scope>
    <source>
        <strain evidence="2 3">CCTCC AB 2017055</strain>
    </source>
</reference>
<name>A0A6L9S426_9ACTN</name>
<dbReference type="EMBL" id="JAAGOA010000002">
    <property type="protein sequence ID" value="NED99217.1"/>
    <property type="molecule type" value="Genomic_DNA"/>
</dbReference>
<dbReference type="InterPro" id="IPR001279">
    <property type="entry name" value="Metallo-B-lactamas"/>
</dbReference>
<dbReference type="CDD" id="cd16278">
    <property type="entry name" value="metallo-hydrolase-like_MBL-fold"/>
    <property type="match status" value="1"/>
</dbReference>
<dbReference type="SUPFAM" id="SSF56281">
    <property type="entry name" value="Metallo-hydrolase/oxidoreductase"/>
    <property type="match status" value="1"/>
</dbReference>
<dbReference type="Pfam" id="PF17778">
    <property type="entry name" value="WHD_BLACT"/>
    <property type="match status" value="1"/>
</dbReference>
<dbReference type="InterPro" id="IPR050662">
    <property type="entry name" value="Sec-metab_biosynth-thioest"/>
</dbReference>
<dbReference type="PANTHER" id="PTHR23131:SF0">
    <property type="entry name" value="ENDORIBONUCLEASE LACTB2"/>
    <property type="match status" value="1"/>
</dbReference>
<evidence type="ECO:0000259" key="1">
    <source>
        <dbReference type="SMART" id="SM00849"/>
    </source>
</evidence>
<keyword evidence="2" id="KW-0378">Hydrolase</keyword>
<dbReference type="PANTHER" id="PTHR23131">
    <property type="entry name" value="ENDORIBONUCLEASE LACTB2"/>
    <property type="match status" value="1"/>
</dbReference>
<keyword evidence="3" id="KW-1185">Reference proteome</keyword>
<organism evidence="2 3">
    <name type="scientific">Phytoactinopolyspora halotolerans</name>
    <dbReference type="NCBI Taxonomy" id="1981512"/>
    <lineage>
        <taxon>Bacteria</taxon>
        <taxon>Bacillati</taxon>
        <taxon>Actinomycetota</taxon>
        <taxon>Actinomycetes</taxon>
        <taxon>Jiangellales</taxon>
        <taxon>Jiangellaceae</taxon>
        <taxon>Phytoactinopolyspora</taxon>
    </lineage>
</organism>
<gene>
    <name evidence="2" type="ORF">G1H10_03440</name>
</gene>
<dbReference type="InterPro" id="IPR036388">
    <property type="entry name" value="WH-like_DNA-bd_sf"/>
</dbReference>
<dbReference type="GO" id="GO:0016787">
    <property type="term" value="F:hydrolase activity"/>
    <property type="evidence" value="ECO:0007669"/>
    <property type="project" value="UniProtKB-KW"/>
</dbReference>
<proteinExistence type="predicted"/>
<dbReference type="InterPro" id="IPR041516">
    <property type="entry name" value="LACTB2_WH"/>
</dbReference>
<dbReference type="Gene3D" id="1.10.10.10">
    <property type="entry name" value="Winged helix-like DNA-binding domain superfamily/Winged helix DNA-binding domain"/>
    <property type="match status" value="1"/>
</dbReference>
<evidence type="ECO:0000313" key="2">
    <source>
        <dbReference type="EMBL" id="NED99217.1"/>
    </source>
</evidence>
<accession>A0A6L9S426</accession>
<sequence>MVPEWCHVVRADNPGPMTLDGTNTYVLATDAGNVVIDPGPLIDAHLTAILGYGPVILTVLTHHHLDHSESAARFHELTGAPVRARDPKLCIAGAPLDAHDAALDVPGSGAPALELRVLHTPGHTADSICLELTGPAPSADQPDETHEPSTLQRPWRGLIAGDTVLGRGTTVVMHPDGRLGDYLASLELLRTRLDHAWTLLPAHGPVRTDAAAVITQYLEHRRARLDEVRAALASGATTPREVVEIVYADVDRSVWPAAERTVAAALEYLASLR</sequence>
<feature type="domain" description="Metallo-beta-lactamase" evidence="1">
    <location>
        <begin position="21"/>
        <end position="203"/>
    </location>
</feature>
<comment type="caution">
    <text evidence="2">The sequence shown here is derived from an EMBL/GenBank/DDBJ whole genome shotgun (WGS) entry which is preliminary data.</text>
</comment>
<dbReference type="SMART" id="SM00849">
    <property type="entry name" value="Lactamase_B"/>
    <property type="match status" value="1"/>
</dbReference>
<dbReference type="Proteomes" id="UP000475214">
    <property type="component" value="Unassembled WGS sequence"/>
</dbReference>